<evidence type="ECO:0000313" key="2">
    <source>
        <dbReference type="Proteomes" id="UP000805193"/>
    </source>
</evidence>
<name>A0AC60PS64_IXOPE</name>
<sequence length="63" mass="7158">MDVTKSSSKDTNDTKRKQDAPPDTTAAIDGPRFATLNVRGFNSRKKQYQLKRLLEDKEVDFLA</sequence>
<keyword evidence="2" id="KW-1185">Reference proteome</keyword>
<evidence type="ECO:0000313" key="1">
    <source>
        <dbReference type="EMBL" id="KAG0423317.1"/>
    </source>
</evidence>
<dbReference type="Proteomes" id="UP000805193">
    <property type="component" value="Unassembled WGS sequence"/>
</dbReference>
<proteinExistence type="predicted"/>
<accession>A0AC60PS64</accession>
<reference evidence="1 2" key="1">
    <citation type="journal article" date="2020" name="Cell">
        <title>Large-Scale Comparative Analyses of Tick Genomes Elucidate Their Genetic Diversity and Vector Capacities.</title>
        <authorList>
            <consortium name="Tick Genome and Microbiome Consortium (TIGMIC)"/>
            <person name="Jia N."/>
            <person name="Wang J."/>
            <person name="Shi W."/>
            <person name="Du L."/>
            <person name="Sun Y."/>
            <person name="Zhan W."/>
            <person name="Jiang J.F."/>
            <person name="Wang Q."/>
            <person name="Zhang B."/>
            <person name="Ji P."/>
            <person name="Bell-Sakyi L."/>
            <person name="Cui X.M."/>
            <person name="Yuan T.T."/>
            <person name="Jiang B.G."/>
            <person name="Yang W.F."/>
            <person name="Lam T.T."/>
            <person name="Chang Q.C."/>
            <person name="Ding S.J."/>
            <person name="Wang X.J."/>
            <person name="Zhu J.G."/>
            <person name="Ruan X.D."/>
            <person name="Zhao L."/>
            <person name="Wei J.T."/>
            <person name="Ye R.Z."/>
            <person name="Que T.C."/>
            <person name="Du C.H."/>
            <person name="Zhou Y.H."/>
            <person name="Cheng J.X."/>
            <person name="Dai P.F."/>
            <person name="Guo W.B."/>
            <person name="Han X.H."/>
            <person name="Huang E.J."/>
            <person name="Li L.F."/>
            <person name="Wei W."/>
            <person name="Gao Y.C."/>
            <person name="Liu J.Z."/>
            <person name="Shao H.Z."/>
            <person name="Wang X."/>
            <person name="Wang C.C."/>
            <person name="Yang T.C."/>
            <person name="Huo Q.B."/>
            <person name="Li W."/>
            <person name="Chen H.Y."/>
            <person name="Chen S.E."/>
            <person name="Zhou L.G."/>
            <person name="Ni X.B."/>
            <person name="Tian J.H."/>
            <person name="Sheng Y."/>
            <person name="Liu T."/>
            <person name="Pan Y.S."/>
            <person name="Xia L.Y."/>
            <person name="Li J."/>
            <person name="Zhao F."/>
            <person name="Cao W.C."/>
        </authorList>
    </citation>
    <scope>NUCLEOTIDE SEQUENCE [LARGE SCALE GENOMIC DNA]</scope>
    <source>
        <strain evidence="1">Iper-2018</strain>
    </source>
</reference>
<gene>
    <name evidence="1" type="ORF">HPB47_000898</name>
</gene>
<comment type="caution">
    <text evidence="1">The sequence shown here is derived from an EMBL/GenBank/DDBJ whole genome shotgun (WGS) entry which is preliminary data.</text>
</comment>
<dbReference type="EMBL" id="JABSTQ010010115">
    <property type="protein sequence ID" value="KAG0423317.1"/>
    <property type="molecule type" value="Genomic_DNA"/>
</dbReference>
<protein>
    <submittedName>
        <fullName evidence="1">Uncharacterized protein</fullName>
    </submittedName>
</protein>
<organism evidence="1 2">
    <name type="scientific">Ixodes persulcatus</name>
    <name type="common">Taiga tick</name>
    <dbReference type="NCBI Taxonomy" id="34615"/>
    <lineage>
        <taxon>Eukaryota</taxon>
        <taxon>Metazoa</taxon>
        <taxon>Ecdysozoa</taxon>
        <taxon>Arthropoda</taxon>
        <taxon>Chelicerata</taxon>
        <taxon>Arachnida</taxon>
        <taxon>Acari</taxon>
        <taxon>Parasitiformes</taxon>
        <taxon>Ixodida</taxon>
        <taxon>Ixodoidea</taxon>
        <taxon>Ixodidae</taxon>
        <taxon>Ixodinae</taxon>
        <taxon>Ixodes</taxon>
    </lineage>
</organism>